<evidence type="ECO:0000313" key="4">
    <source>
        <dbReference type="Proteomes" id="UP001139095"/>
    </source>
</evidence>
<dbReference type="GO" id="GO:0042834">
    <property type="term" value="F:peptidoglycan binding"/>
    <property type="evidence" value="ECO:0007669"/>
    <property type="project" value="InterPro"/>
</dbReference>
<keyword evidence="4" id="KW-1185">Reference proteome</keyword>
<dbReference type="Gene3D" id="3.30.70.1070">
    <property type="entry name" value="Sporulation related repeat"/>
    <property type="match status" value="1"/>
</dbReference>
<feature type="chain" id="PRO_5040892931" evidence="1">
    <location>
        <begin position="21"/>
        <end position="216"/>
    </location>
</feature>
<keyword evidence="1" id="KW-0732">Signal</keyword>
<dbReference type="RefSeq" id="WP_226754786.1">
    <property type="nucleotide sequence ID" value="NZ_JAJATW010000016.1"/>
</dbReference>
<dbReference type="Pfam" id="PF05036">
    <property type="entry name" value="SPOR"/>
    <property type="match status" value="1"/>
</dbReference>
<evidence type="ECO:0000256" key="1">
    <source>
        <dbReference type="SAM" id="SignalP"/>
    </source>
</evidence>
<feature type="domain" description="SPOR" evidence="2">
    <location>
        <begin position="127"/>
        <end position="211"/>
    </location>
</feature>
<dbReference type="InterPro" id="IPR007730">
    <property type="entry name" value="SPOR-like_dom"/>
</dbReference>
<dbReference type="PROSITE" id="PS51724">
    <property type="entry name" value="SPOR"/>
    <property type="match status" value="1"/>
</dbReference>
<dbReference type="PROSITE" id="PS51257">
    <property type="entry name" value="PROKAR_LIPOPROTEIN"/>
    <property type="match status" value="1"/>
</dbReference>
<name>A0A9X1INI2_9GAMM</name>
<feature type="signal peptide" evidence="1">
    <location>
        <begin position="1"/>
        <end position="20"/>
    </location>
</feature>
<proteinExistence type="predicted"/>
<evidence type="ECO:0000259" key="2">
    <source>
        <dbReference type="PROSITE" id="PS51724"/>
    </source>
</evidence>
<accession>A0A9X1INI2</accession>
<dbReference type="SUPFAM" id="SSF110997">
    <property type="entry name" value="Sporulation related repeat"/>
    <property type="match status" value="1"/>
</dbReference>
<dbReference type="AlphaFoldDB" id="A0A9X1INI2"/>
<sequence>MKVSKSLVVMMAGLSLGACSLTDEKNTFMTYGDLQDKVRAHDQQWETVQSQLERIDELEAEVAALKQNQPLSAPRDVADDSVTPLAVAPAVMAAPEAPVATTPPVYEAPPVIATPSPEYGQEASQPSTPARQYGVQLASYINRDEAARGWRIVQSDYPTSFDGLQPRVNQKQVNGRTMYQLKVGPFVSKSYGNDFCQMLKNKGKDCLVTNYNGDDL</sequence>
<protein>
    <submittedName>
        <fullName evidence="3">SPOR domain-containing protein</fullName>
    </submittedName>
</protein>
<organism evidence="3 4">
    <name type="scientific">Marinomonas algarum</name>
    <dbReference type="NCBI Taxonomy" id="2883105"/>
    <lineage>
        <taxon>Bacteria</taxon>
        <taxon>Pseudomonadati</taxon>
        <taxon>Pseudomonadota</taxon>
        <taxon>Gammaproteobacteria</taxon>
        <taxon>Oceanospirillales</taxon>
        <taxon>Oceanospirillaceae</taxon>
        <taxon>Marinomonas</taxon>
    </lineage>
</organism>
<dbReference type="InterPro" id="IPR036680">
    <property type="entry name" value="SPOR-like_sf"/>
</dbReference>
<gene>
    <name evidence="3" type="ORF">LG368_11080</name>
</gene>
<evidence type="ECO:0000313" key="3">
    <source>
        <dbReference type="EMBL" id="MCB5162435.1"/>
    </source>
</evidence>
<comment type="caution">
    <text evidence="3">The sequence shown here is derived from an EMBL/GenBank/DDBJ whole genome shotgun (WGS) entry which is preliminary data.</text>
</comment>
<dbReference type="EMBL" id="JAJATW010000016">
    <property type="protein sequence ID" value="MCB5162435.1"/>
    <property type="molecule type" value="Genomic_DNA"/>
</dbReference>
<reference evidence="3" key="1">
    <citation type="submission" date="2021-10" db="EMBL/GenBank/DDBJ databases">
        <title>Marinomonas pontica sp. nov., isolated from the Black Sea.</title>
        <authorList>
            <person name="Zhao L.-H."/>
            <person name="Xue J.-H."/>
        </authorList>
    </citation>
    <scope>NUCLEOTIDE SEQUENCE</scope>
    <source>
        <strain evidence="3">E8</strain>
    </source>
</reference>
<dbReference type="Proteomes" id="UP001139095">
    <property type="component" value="Unassembled WGS sequence"/>
</dbReference>